<feature type="compositionally biased region" description="Basic and acidic residues" evidence="3">
    <location>
        <begin position="1"/>
        <end position="14"/>
    </location>
</feature>
<dbReference type="InterPro" id="IPR016161">
    <property type="entry name" value="Ald_DH/histidinol_DH"/>
</dbReference>
<protein>
    <submittedName>
        <fullName evidence="5">Aldehyde dehydrogenase</fullName>
    </submittedName>
</protein>
<dbReference type="InterPro" id="IPR051020">
    <property type="entry name" value="ALDH-related_metabolic_enz"/>
</dbReference>
<dbReference type="PANTHER" id="PTHR42991:SF1">
    <property type="entry name" value="ALDEHYDE DEHYDROGENASE"/>
    <property type="match status" value="1"/>
</dbReference>
<dbReference type="PANTHER" id="PTHR42991">
    <property type="entry name" value="ALDEHYDE DEHYDROGENASE"/>
    <property type="match status" value="1"/>
</dbReference>
<dbReference type="EMBL" id="BMSL01000025">
    <property type="protein sequence ID" value="GGS61598.1"/>
    <property type="molecule type" value="Genomic_DNA"/>
</dbReference>
<evidence type="ECO:0000259" key="4">
    <source>
        <dbReference type="Pfam" id="PF00171"/>
    </source>
</evidence>
<reference evidence="5" key="2">
    <citation type="submission" date="2020-09" db="EMBL/GenBank/DDBJ databases">
        <authorList>
            <person name="Sun Q."/>
            <person name="Ohkuma M."/>
        </authorList>
    </citation>
    <scope>NUCLEOTIDE SEQUENCE</scope>
    <source>
        <strain evidence="5">JCM 4234</strain>
    </source>
</reference>
<dbReference type="SUPFAM" id="SSF53720">
    <property type="entry name" value="ALDH-like"/>
    <property type="match status" value="1"/>
</dbReference>
<comment type="similarity">
    <text evidence="1">Belongs to the aldehyde dehydrogenase family.</text>
</comment>
<sequence>MARPQGDRPLREPGRVTGLPGPRTCARTRTCAVPSYRQAVPSYRQAVPSYRQAVPAYRQAVPSYRQAIPSYPQAVPSYRRAVPAYPQAVPAYPQAVPSYPQAVPSYPQAIPSYCRAVLLHPGQTPSPRPAPTVDPAFHVHAEREGPEPDMTAPHAFWLAGRQATGEDTFDVTSPWDGRTVAAVSVPTDTQVEEAVAAAHAVRDAFAATPAHVRAAALDHVARRLAERAEEIARLISAENGKPVKWARGEVGRAVSVFRFASEEARRFNSGEAQRLDTDAGGQGRLALTRRFPKGAVLGIAPFNFPLNLCAHKIAPAIAAGAPIILKPAPATPLSALVLGELLAETELPAGSWSVLPVPNDRMPALVQDERLPVISFTGSERVGYAIMDSVPRKHCTLELGGNGAAVVLADWSSDEDLDLAAARIATFSNYQGGQSCISVQRVIVDAAVHDRLLPRIVAAVEAQVTGDPADDKTDVGPLVSEDAARRVESWVAEAVGAGATLRTGGERNGASYAPTVLTDLPAGTTLAREEVFGPVLSVQKVHGEAEAFAAVNDSKYGLQAGVFTHDLQAAFRAHRALEVGGVVIGDVPSYRADQMPYGGAKQSGVGREGVRFAMEDYTYERVLVLTGLAL</sequence>
<proteinExistence type="inferred from homology"/>
<dbReference type="Proteomes" id="UP000653493">
    <property type="component" value="Unassembled WGS sequence"/>
</dbReference>
<evidence type="ECO:0000256" key="1">
    <source>
        <dbReference type="ARBA" id="ARBA00009986"/>
    </source>
</evidence>
<dbReference type="AlphaFoldDB" id="A0A918GU10"/>
<keyword evidence="6" id="KW-1185">Reference proteome</keyword>
<accession>A0A918GU10</accession>
<evidence type="ECO:0000256" key="2">
    <source>
        <dbReference type="ARBA" id="ARBA00023002"/>
    </source>
</evidence>
<dbReference type="Pfam" id="PF00171">
    <property type="entry name" value="Aldedh"/>
    <property type="match status" value="1"/>
</dbReference>
<evidence type="ECO:0000313" key="5">
    <source>
        <dbReference type="EMBL" id="GGS61598.1"/>
    </source>
</evidence>
<evidence type="ECO:0000256" key="3">
    <source>
        <dbReference type="SAM" id="MobiDB-lite"/>
    </source>
</evidence>
<organism evidence="5 6">
    <name type="scientific">Streptomyces griseoviridis</name>
    <dbReference type="NCBI Taxonomy" id="45398"/>
    <lineage>
        <taxon>Bacteria</taxon>
        <taxon>Bacillati</taxon>
        <taxon>Actinomycetota</taxon>
        <taxon>Actinomycetes</taxon>
        <taxon>Kitasatosporales</taxon>
        <taxon>Streptomycetaceae</taxon>
        <taxon>Streptomyces</taxon>
    </lineage>
</organism>
<evidence type="ECO:0000313" key="6">
    <source>
        <dbReference type="Proteomes" id="UP000653493"/>
    </source>
</evidence>
<keyword evidence="2" id="KW-0560">Oxidoreductase</keyword>
<dbReference type="Gene3D" id="3.40.605.10">
    <property type="entry name" value="Aldehyde Dehydrogenase, Chain A, domain 1"/>
    <property type="match status" value="1"/>
</dbReference>
<reference evidence="5" key="1">
    <citation type="journal article" date="2014" name="Int. J. Syst. Evol. Microbiol.">
        <title>Complete genome sequence of Corynebacterium casei LMG S-19264T (=DSM 44701T), isolated from a smear-ripened cheese.</title>
        <authorList>
            <consortium name="US DOE Joint Genome Institute (JGI-PGF)"/>
            <person name="Walter F."/>
            <person name="Albersmeier A."/>
            <person name="Kalinowski J."/>
            <person name="Ruckert C."/>
        </authorList>
    </citation>
    <scope>NUCLEOTIDE SEQUENCE</scope>
    <source>
        <strain evidence="5">JCM 4234</strain>
    </source>
</reference>
<comment type="caution">
    <text evidence="5">The sequence shown here is derived from an EMBL/GenBank/DDBJ whole genome shotgun (WGS) entry which is preliminary data.</text>
</comment>
<dbReference type="InterPro" id="IPR016162">
    <property type="entry name" value="Ald_DH_N"/>
</dbReference>
<dbReference type="GO" id="GO:0008911">
    <property type="term" value="F:lactaldehyde dehydrogenase (NAD+) activity"/>
    <property type="evidence" value="ECO:0007669"/>
    <property type="project" value="TreeGrafter"/>
</dbReference>
<dbReference type="Gene3D" id="3.40.309.10">
    <property type="entry name" value="Aldehyde Dehydrogenase, Chain A, domain 2"/>
    <property type="match status" value="1"/>
</dbReference>
<feature type="region of interest" description="Disordered" evidence="3">
    <location>
        <begin position="1"/>
        <end position="24"/>
    </location>
</feature>
<gene>
    <name evidence="5" type="ORF">GCM10010238_58390</name>
</gene>
<dbReference type="InterPro" id="IPR016163">
    <property type="entry name" value="Ald_DH_C"/>
</dbReference>
<name>A0A918GU10_STRGD</name>
<feature type="domain" description="Aldehyde dehydrogenase" evidence="4">
    <location>
        <begin position="165"/>
        <end position="620"/>
    </location>
</feature>
<dbReference type="FunFam" id="3.40.605.10:FF:000020">
    <property type="entry name" value="Aldehyde dehydrogenase"/>
    <property type="match status" value="1"/>
</dbReference>
<dbReference type="InterPro" id="IPR015590">
    <property type="entry name" value="Aldehyde_DH_dom"/>
</dbReference>